<reference evidence="2 3" key="1">
    <citation type="journal article" date="2016" name="Genome Biol. Evol.">
        <title>Divergent and convergent evolution of fungal pathogenicity.</title>
        <authorList>
            <person name="Shang Y."/>
            <person name="Xiao G."/>
            <person name="Zheng P."/>
            <person name="Cen K."/>
            <person name="Zhan S."/>
            <person name="Wang C."/>
        </authorList>
    </citation>
    <scope>NUCLEOTIDE SEQUENCE [LARGE SCALE GENOMIC DNA]</scope>
    <source>
        <strain evidence="2 3">ARSEF 7405</strain>
    </source>
</reference>
<keyword evidence="1" id="KW-0472">Membrane</keyword>
<dbReference type="AlphaFoldDB" id="A0A166PN52"/>
<evidence type="ECO:0000313" key="3">
    <source>
        <dbReference type="Proteomes" id="UP000242877"/>
    </source>
</evidence>
<dbReference type="PANTHER" id="PTHR28026:SF9">
    <property type="entry name" value="2-HYDROXY-PALMITIC ACID DIOXYGENASE MPO1"/>
    <property type="match status" value="1"/>
</dbReference>
<feature type="transmembrane region" description="Helical" evidence="1">
    <location>
        <begin position="93"/>
        <end position="110"/>
    </location>
</feature>
<protein>
    <submittedName>
        <fullName evidence="2">DUF962 domain-containing protein</fullName>
    </submittedName>
</protein>
<dbReference type="Proteomes" id="UP000242877">
    <property type="component" value="Unassembled WGS sequence"/>
</dbReference>
<keyword evidence="1" id="KW-1133">Transmembrane helix</keyword>
<feature type="transmembrane region" description="Helical" evidence="1">
    <location>
        <begin position="117"/>
        <end position="139"/>
    </location>
</feature>
<proteinExistence type="predicted"/>
<dbReference type="EMBL" id="AZGZ01000001">
    <property type="protein sequence ID" value="KZZ97950.1"/>
    <property type="molecule type" value="Genomic_DNA"/>
</dbReference>
<dbReference type="PANTHER" id="PTHR28026">
    <property type="entry name" value="DUF962 DOMAIN PROTEIN (AFU_ORTHOLOGUE AFUA_8G05310)"/>
    <property type="match status" value="1"/>
</dbReference>
<evidence type="ECO:0000256" key="1">
    <source>
        <dbReference type="SAM" id="Phobius"/>
    </source>
</evidence>
<dbReference type="GO" id="GO:0046521">
    <property type="term" value="P:sphingoid catabolic process"/>
    <property type="evidence" value="ECO:0007669"/>
    <property type="project" value="TreeGrafter"/>
</dbReference>
<organism evidence="2 3">
    <name type="scientific">Ascosphaera apis ARSEF 7405</name>
    <dbReference type="NCBI Taxonomy" id="392613"/>
    <lineage>
        <taxon>Eukaryota</taxon>
        <taxon>Fungi</taxon>
        <taxon>Dikarya</taxon>
        <taxon>Ascomycota</taxon>
        <taxon>Pezizomycotina</taxon>
        <taxon>Eurotiomycetes</taxon>
        <taxon>Eurotiomycetidae</taxon>
        <taxon>Onygenales</taxon>
        <taxon>Ascosphaeraceae</taxon>
        <taxon>Ascosphaera</taxon>
    </lineage>
</organism>
<dbReference type="OrthoDB" id="2124888at2759"/>
<dbReference type="GO" id="GO:0016020">
    <property type="term" value="C:membrane"/>
    <property type="evidence" value="ECO:0007669"/>
    <property type="project" value="GOC"/>
</dbReference>
<keyword evidence="3" id="KW-1185">Reference proteome</keyword>
<name>A0A166PN52_9EURO</name>
<dbReference type="InterPro" id="IPR009305">
    <property type="entry name" value="Mpo1-like"/>
</dbReference>
<feature type="transmembrane region" description="Helical" evidence="1">
    <location>
        <begin position="151"/>
        <end position="172"/>
    </location>
</feature>
<dbReference type="Pfam" id="PF06127">
    <property type="entry name" value="Mpo1-like"/>
    <property type="match status" value="1"/>
</dbReference>
<comment type="caution">
    <text evidence="2">The sequence shown here is derived from an EMBL/GenBank/DDBJ whole genome shotgun (WGS) entry which is preliminary data.</text>
</comment>
<sequence length="214" mass="23720">MGIRSFLDIERQFSFYGAYHHNPVRTVNVAIHITCVPLIMLTSFQFNTLSWAQIPCLSSLEYPLSSYLPPDICTISALIYSTLYILMDPAAGTALAFIVMSLAGLAHAITAHLGATLAFRACLGVHVIAWIAQFVGHGVYEGRAPALLDNLVQALFLAPIFVWLEVLFMCGYKPELKGRVDRVIAREMSKFRAEKLQGAKERRSAMNAKNKKGE</sequence>
<keyword evidence="1" id="KW-0812">Transmembrane</keyword>
<evidence type="ECO:0000313" key="2">
    <source>
        <dbReference type="EMBL" id="KZZ97950.1"/>
    </source>
</evidence>
<accession>A0A166PN52</accession>
<dbReference type="GO" id="GO:0005783">
    <property type="term" value="C:endoplasmic reticulum"/>
    <property type="evidence" value="ECO:0007669"/>
    <property type="project" value="TreeGrafter"/>
</dbReference>
<dbReference type="VEuPathDB" id="FungiDB:AAP_00211"/>
<gene>
    <name evidence="2" type="ORF">AAP_00211</name>
</gene>